<dbReference type="AlphaFoldDB" id="A0A1Y0B1A9"/>
<accession>A0A1Y0B1A9</accession>
<keyword evidence="1" id="KW-0496">Mitochondrion</keyword>
<name>A0A1Y0B1A9_9LAMI</name>
<organism evidence="1">
    <name type="scientific">Utricularia reniformis</name>
    <dbReference type="NCBI Taxonomy" id="192314"/>
    <lineage>
        <taxon>Eukaryota</taxon>
        <taxon>Viridiplantae</taxon>
        <taxon>Streptophyta</taxon>
        <taxon>Embryophyta</taxon>
        <taxon>Tracheophyta</taxon>
        <taxon>Spermatophyta</taxon>
        <taxon>Magnoliopsida</taxon>
        <taxon>eudicotyledons</taxon>
        <taxon>Gunneridae</taxon>
        <taxon>Pentapetalae</taxon>
        <taxon>asterids</taxon>
        <taxon>lamiids</taxon>
        <taxon>Lamiales</taxon>
        <taxon>Lentibulariaceae</taxon>
        <taxon>Utricularia</taxon>
    </lineage>
</organism>
<reference evidence="1" key="1">
    <citation type="submission" date="2017-03" db="EMBL/GenBank/DDBJ databases">
        <title>The mitochondrial genome of the carnivorous plant Utricularia reniformis (Lentibulariaceae): structure, comparative analysis and evolutionary landmarks.</title>
        <authorList>
            <person name="Silva S.R."/>
            <person name="Alvarenga D.O."/>
            <person name="Michael T.P."/>
            <person name="Miranda V.F.O."/>
            <person name="Varani A.M."/>
        </authorList>
    </citation>
    <scope>NUCLEOTIDE SEQUENCE</scope>
</reference>
<dbReference type="EMBL" id="KY774314">
    <property type="protein sequence ID" value="ART31232.1"/>
    <property type="molecule type" value="Genomic_DNA"/>
</dbReference>
<evidence type="ECO:0000313" key="1">
    <source>
        <dbReference type="EMBL" id="ART31232.1"/>
    </source>
</evidence>
<proteinExistence type="predicted"/>
<geneLocation type="mitochondrion" evidence="1"/>
<protein>
    <submittedName>
        <fullName evidence="1">Uncharacterized protein</fullName>
    </submittedName>
</protein>
<sequence>MLHSPDLRDLLFLLEGRKKRILIFREPDKLRSRFLGDHPFTKEHQQPA</sequence>
<gene>
    <name evidence="1" type="ORF">AEK19_MT1010</name>
</gene>